<evidence type="ECO:0000313" key="2">
    <source>
        <dbReference type="Proteomes" id="UP000717585"/>
    </source>
</evidence>
<dbReference type="SUPFAM" id="SSF50978">
    <property type="entry name" value="WD40 repeat-like"/>
    <property type="match status" value="1"/>
</dbReference>
<keyword evidence="2" id="KW-1185">Reference proteome</keyword>
<dbReference type="InterPro" id="IPR036322">
    <property type="entry name" value="WD40_repeat_dom_sf"/>
</dbReference>
<dbReference type="AlphaFoldDB" id="A0A8J6E7N3"/>
<reference evidence="1" key="1">
    <citation type="submission" date="2021-05" db="EMBL/GenBank/DDBJ databases">
        <title>A free-living protist that lacks canonical eukaryotic 1 DNA replication and segregation systems.</title>
        <authorList>
            <person name="Salas-Leiva D.E."/>
            <person name="Tromer E.C."/>
            <person name="Curtis B.A."/>
            <person name="Jerlstrom-Hultqvist J."/>
            <person name="Kolisko M."/>
            <person name="Yi Z."/>
            <person name="Salas-Leiva J.S."/>
            <person name="Gallot-Lavallee L."/>
            <person name="Kops G.J.P.L."/>
            <person name="Archibald J.M."/>
            <person name="Simpson A.G.B."/>
            <person name="Roger A.J."/>
        </authorList>
    </citation>
    <scope>NUCLEOTIDE SEQUENCE</scope>
    <source>
        <strain evidence="1">BICM</strain>
    </source>
</reference>
<protein>
    <submittedName>
        <fullName evidence="1">Uncharacterized protein</fullName>
    </submittedName>
</protein>
<evidence type="ECO:0000313" key="1">
    <source>
        <dbReference type="EMBL" id="KAG9390895.1"/>
    </source>
</evidence>
<gene>
    <name evidence="1" type="ORF">J8273_7160</name>
</gene>
<accession>A0A8J6E7N3</accession>
<sequence>MAGEIGASPVVCVGCSKIAAFESKDGALCTVGNLVVLLKDHYIVAVGNRLLTASFPKNLPRESDKKLTFLEDYDASIVTLAEANAPFADLSLLALGPTSFAVAAVTEAGMLYYFDITDNGSLKHSMRFSASLSIARQHHGILHVAIGTDQTVAATCYLAKTIYWVDPAQRIHKAPLTGFPRGIVGRSGLYYLIIDHTVVGFTASEDRLGPVAKIDIGRQPLTAISSNMTQKPIVSVGSVDREIITVSTTHQSTPTRWKKALKYDPQFIFDSDVHADLVIAVGQDNGVLVGHRSRGLGGQRHGQGFIADCRFSGVWASHGRFVGVTVSGMAYFVEAVERFNGLV</sequence>
<proteinExistence type="predicted"/>
<organism evidence="1 2">
    <name type="scientific">Carpediemonas membranifera</name>
    <dbReference type="NCBI Taxonomy" id="201153"/>
    <lineage>
        <taxon>Eukaryota</taxon>
        <taxon>Metamonada</taxon>
        <taxon>Carpediemonas-like organisms</taxon>
        <taxon>Carpediemonas</taxon>
    </lineage>
</organism>
<name>A0A8J6E7N3_9EUKA</name>
<dbReference type="EMBL" id="JAHDYR010000062">
    <property type="protein sequence ID" value="KAG9390895.1"/>
    <property type="molecule type" value="Genomic_DNA"/>
</dbReference>
<dbReference type="Proteomes" id="UP000717585">
    <property type="component" value="Unassembled WGS sequence"/>
</dbReference>
<comment type="caution">
    <text evidence="1">The sequence shown here is derived from an EMBL/GenBank/DDBJ whole genome shotgun (WGS) entry which is preliminary data.</text>
</comment>